<evidence type="ECO:0000313" key="1">
    <source>
        <dbReference type="EMBL" id="KRX88929.1"/>
    </source>
</evidence>
<name>A0A0V0XLU6_TRIPS</name>
<dbReference type="AlphaFoldDB" id="A0A0V0XLU6"/>
<proteinExistence type="predicted"/>
<gene>
    <name evidence="1" type="ORF">T4E_12031</name>
</gene>
<reference evidence="1 2" key="1">
    <citation type="submission" date="2015-01" db="EMBL/GenBank/DDBJ databases">
        <title>Evolution of Trichinella species and genotypes.</title>
        <authorList>
            <person name="Korhonen P.K."/>
            <person name="Edoardo P."/>
            <person name="Giuseppe L.R."/>
            <person name="Gasser R.B."/>
        </authorList>
    </citation>
    <scope>NUCLEOTIDE SEQUENCE [LARGE SCALE GENOMIC DNA]</scope>
    <source>
        <strain evidence="1">ISS141</strain>
    </source>
</reference>
<accession>A0A0V0XLU6</accession>
<sequence length="75" mass="8401">LWINNVGWTNGYLVEYGFRKTLQTCTSRPLSTTDLRQARDDNEGRLFSATADSLTQTRASLSVTALSHVNTDAFF</sequence>
<dbReference type="EMBL" id="JYDU01000215">
    <property type="protein sequence ID" value="KRX88929.1"/>
    <property type="molecule type" value="Genomic_DNA"/>
</dbReference>
<dbReference type="Proteomes" id="UP000054815">
    <property type="component" value="Unassembled WGS sequence"/>
</dbReference>
<comment type="caution">
    <text evidence="1">The sequence shown here is derived from an EMBL/GenBank/DDBJ whole genome shotgun (WGS) entry which is preliminary data.</text>
</comment>
<organism evidence="1 2">
    <name type="scientific">Trichinella pseudospiralis</name>
    <name type="common">Parasitic roundworm</name>
    <dbReference type="NCBI Taxonomy" id="6337"/>
    <lineage>
        <taxon>Eukaryota</taxon>
        <taxon>Metazoa</taxon>
        <taxon>Ecdysozoa</taxon>
        <taxon>Nematoda</taxon>
        <taxon>Enoplea</taxon>
        <taxon>Dorylaimia</taxon>
        <taxon>Trichinellida</taxon>
        <taxon>Trichinellidae</taxon>
        <taxon>Trichinella</taxon>
    </lineage>
</organism>
<feature type="non-terminal residue" evidence="1">
    <location>
        <position position="1"/>
    </location>
</feature>
<protein>
    <submittedName>
        <fullName evidence="1">Uncharacterized protein</fullName>
    </submittedName>
</protein>
<evidence type="ECO:0000313" key="2">
    <source>
        <dbReference type="Proteomes" id="UP000054815"/>
    </source>
</evidence>